<sequence length="272" mass="29592">MIRIRTSEGMELEVEREVMEQSQLIKGLLEDVGQTNAVLPLPNVSGPILAKVIDFCRHHQAKHVPVLEVATSKASDTASDDGMEGNHSGLSAGPNVMPFGRGQRRGGHGQQPPVTVTSAPSSTTRSLITGQVTTTYSTTTANGQQSPTDDQAPVVAPMVDDDSASAAAAVDPSGAALLSQLGMPIVQPTPHIVLDDWDREFCRVDQVTLFELILAANYLDIKPLLDLACLTVANMIRGKRPEEIRRQFNIKNDFTPEEEELVRQENEWCEDQ</sequence>
<evidence type="ECO:0000256" key="2">
    <source>
        <dbReference type="ARBA" id="ARBA00022786"/>
    </source>
</evidence>
<feature type="domain" description="SKP1 component dimerisation" evidence="4">
    <location>
        <begin position="222"/>
        <end position="269"/>
    </location>
</feature>
<dbReference type="InterPro" id="IPR016897">
    <property type="entry name" value="SKP1"/>
</dbReference>
<keyword evidence="7" id="KW-1185">Reference proteome</keyword>
<proteinExistence type="inferred from homology"/>
<dbReference type="Pfam" id="PF01466">
    <property type="entry name" value="Skp1"/>
    <property type="match status" value="1"/>
</dbReference>
<dbReference type="Gene3D" id="3.30.710.10">
    <property type="entry name" value="Potassium Channel Kv1.1, Chain A"/>
    <property type="match status" value="2"/>
</dbReference>
<feature type="region of interest" description="Disordered" evidence="3">
    <location>
        <begin position="73"/>
        <end position="128"/>
    </location>
</feature>
<dbReference type="InterPro" id="IPR011333">
    <property type="entry name" value="SKP1/BTB/POZ_sf"/>
</dbReference>
<organism evidence="6 7">
    <name type="scientific">Dimargaris verticillata</name>
    <dbReference type="NCBI Taxonomy" id="2761393"/>
    <lineage>
        <taxon>Eukaryota</taxon>
        <taxon>Fungi</taxon>
        <taxon>Fungi incertae sedis</taxon>
        <taxon>Zoopagomycota</taxon>
        <taxon>Kickxellomycotina</taxon>
        <taxon>Dimargaritomycetes</taxon>
        <taxon>Dimargaritales</taxon>
        <taxon>Dimargaritaceae</taxon>
        <taxon>Dimargaris</taxon>
    </lineage>
</organism>
<keyword evidence="2" id="KW-0833">Ubl conjugation pathway</keyword>
<dbReference type="InterPro" id="IPR016072">
    <property type="entry name" value="Skp1_comp_dimer"/>
</dbReference>
<dbReference type="CDD" id="cd18322">
    <property type="entry name" value="BTB_POZ_SKP1"/>
    <property type="match status" value="1"/>
</dbReference>
<dbReference type="EMBL" id="JANBQB010000127">
    <property type="protein sequence ID" value="KAJ1981385.1"/>
    <property type="molecule type" value="Genomic_DNA"/>
</dbReference>
<dbReference type="OrthoDB" id="2342932at2759"/>
<evidence type="ECO:0000256" key="3">
    <source>
        <dbReference type="SAM" id="MobiDB-lite"/>
    </source>
</evidence>
<feature type="compositionally biased region" description="Low complexity" evidence="3">
    <location>
        <begin position="110"/>
        <end position="128"/>
    </location>
</feature>
<dbReference type="InterPro" id="IPR016073">
    <property type="entry name" value="Skp1_comp_POZ"/>
</dbReference>
<dbReference type="SUPFAM" id="SSF81382">
    <property type="entry name" value="Skp1 dimerisation domain-like"/>
    <property type="match status" value="1"/>
</dbReference>
<dbReference type="SMART" id="SM00512">
    <property type="entry name" value="Skp1"/>
    <property type="match status" value="1"/>
</dbReference>
<evidence type="ECO:0000259" key="5">
    <source>
        <dbReference type="Pfam" id="PF03931"/>
    </source>
</evidence>
<accession>A0A9W8E9M6</accession>
<protein>
    <recommendedName>
        <fullName evidence="8">E3 ubiquitin ligase complex SCF subunit</fullName>
    </recommendedName>
</protein>
<dbReference type="AlphaFoldDB" id="A0A9W8E9M6"/>
<comment type="similarity">
    <text evidence="1">Belongs to the SKP1 family.</text>
</comment>
<dbReference type="Proteomes" id="UP001151582">
    <property type="component" value="Unassembled WGS sequence"/>
</dbReference>
<feature type="domain" description="SKP1 component POZ" evidence="5">
    <location>
        <begin position="1"/>
        <end position="60"/>
    </location>
</feature>
<dbReference type="InterPro" id="IPR001232">
    <property type="entry name" value="SKP1-like"/>
</dbReference>
<comment type="caution">
    <text evidence="6">The sequence shown here is derived from an EMBL/GenBank/DDBJ whole genome shotgun (WGS) entry which is preliminary data.</text>
</comment>
<evidence type="ECO:0000313" key="6">
    <source>
        <dbReference type="EMBL" id="KAJ1981385.1"/>
    </source>
</evidence>
<dbReference type="InterPro" id="IPR036296">
    <property type="entry name" value="SKP1-like_dim_sf"/>
</dbReference>
<gene>
    <name evidence="6" type="ORF">H4R34_002093</name>
</gene>
<dbReference type="PANTHER" id="PTHR11165">
    <property type="entry name" value="SKP1"/>
    <property type="match status" value="1"/>
</dbReference>
<evidence type="ECO:0000259" key="4">
    <source>
        <dbReference type="Pfam" id="PF01466"/>
    </source>
</evidence>
<reference evidence="6" key="1">
    <citation type="submission" date="2022-07" db="EMBL/GenBank/DDBJ databases">
        <title>Phylogenomic reconstructions and comparative analyses of Kickxellomycotina fungi.</title>
        <authorList>
            <person name="Reynolds N.K."/>
            <person name="Stajich J.E."/>
            <person name="Barry K."/>
            <person name="Grigoriev I.V."/>
            <person name="Crous P."/>
            <person name="Smith M.E."/>
        </authorList>
    </citation>
    <scope>NUCLEOTIDE SEQUENCE</scope>
    <source>
        <strain evidence="6">RSA 567</strain>
    </source>
</reference>
<dbReference type="SUPFAM" id="SSF54695">
    <property type="entry name" value="POZ domain"/>
    <property type="match status" value="1"/>
</dbReference>
<evidence type="ECO:0008006" key="8">
    <source>
        <dbReference type="Google" id="ProtNLM"/>
    </source>
</evidence>
<dbReference type="Pfam" id="PF03931">
    <property type="entry name" value="Skp1_POZ"/>
    <property type="match status" value="1"/>
</dbReference>
<evidence type="ECO:0000313" key="7">
    <source>
        <dbReference type="Proteomes" id="UP001151582"/>
    </source>
</evidence>
<dbReference type="GO" id="GO:0006511">
    <property type="term" value="P:ubiquitin-dependent protein catabolic process"/>
    <property type="evidence" value="ECO:0007669"/>
    <property type="project" value="InterPro"/>
</dbReference>
<dbReference type="FunFam" id="3.30.710.10:FF:000124">
    <property type="entry name" value="Protein CBG09126"/>
    <property type="match status" value="1"/>
</dbReference>
<evidence type="ECO:0000256" key="1">
    <source>
        <dbReference type="ARBA" id="ARBA00009993"/>
    </source>
</evidence>
<name>A0A9W8E9M6_9FUNG</name>